<organism evidence="1 2">
    <name type="scientific">Roseicyclus marinus</name>
    <dbReference type="NCBI Taxonomy" id="2161673"/>
    <lineage>
        <taxon>Bacteria</taxon>
        <taxon>Pseudomonadati</taxon>
        <taxon>Pseudomonadota</taxon>
        <taxon>Alphaproteobacteria</taxon>
        <taxon>Rhodobacterales</taxon>
        <taxon>Roseobacteraceae</taxon>
        <taxon>Roseicyclus</taxon>
    </lineage>
</organism>
<evidence type="ECO:0000313" key="2">
    <source>
        <dbReference type="Proteomes" id="UP001337723"/>
    </source>
</evidence>
<dbReference type="Gene3D" id="3.40.50.1000">
    <property type="entry name" value="HAD superfamily/HAD-like"/>
    <property type="match status" value="1"/>
</dbReference>
<dbReference type="AlphaFoldDB" id="A0AA48HB38"/>
<protein>
    <submittedName>
        <fullName evidence="1">Haloacid dehalogenase</fullName>
    </submittedName>
</protein>
<dbReference type="SUPFAM" id="SSF56784">
    <property type="entry name" value="HAD-like"/>
    <property type="match status" value="1"/>
</dbReference>
<keyword evidence="2" id="KW-1185">Reference proteome</keyword>
<proteinExistence type="predicted"/>
<evidence type="ECO:0000313" key="1">
    <source>
        <dbReference type="EMBL" id="BDW87157.1"/>
    </source>
</evidence>
<dbReference type="KEGG" id="rmai:MACH21_33340"/>
<dbReference type="SFLD" id="SFLDG01129">
    <property type="entry name" value="C1.5:_HAD__Beta-PGM__Phosphata"/>
    <property type="match status" value="1"/>
</dbReference>
<name>A0AA48HB38_9RHOB</name>
<sequence>MTPAAVVFDIGNVLVEWHPERHYDRLIGPERRKALFAAVDLHAMNLRVDLGAPFAAEVAAMADAHPEWRAEILAWREGWVEMCSPAIPGSVALLRRLRARGVPVFALSNFGVDTYATAQGVYDFLKEFDAEFISGHLGVMKPDAAIYERLERDTGVAPGALLFADDRPDNIAAAAARGWQTHLFDGPEGWAARLVAAGLLPETEEVA</sequence>
<dbReference type="CDD" id="cd02603">
    <property type="entry name" value="HAD_sEH-N_like"/>
    <property type="match status" value="1"/>
</dbReference>
<dbReference type="PANTHER" id="PTHR43611">
    <property type="entry name" value="ALPHA-D-GLUCOSE 1-PHOSPHATE PHOSPHATASE"/>
    <property type="match status" value="1"/>
</dbReference>
<dbReference type="Proteomes" id="UP001337723">
    <property type="component" value="Chromosome"/>
</dbReference>
<dbReference type="NCBIfam" id="TIGR01509">
    <property type="entry name" value="HAD-SF-IA-v3"/>
    <property type="match status" value="1"/>
</dbReference>
<dbReference type="SFLD" id="SFLDS00003">
    <property type="entry name" value="Haloacid_Dehalogenase"/>
    <property type="match status" value="1"/>
</dbReference>
<dbReference type="PRINTS" id="PR00413">
    <property type="entry name" value="HADHALOGNASE"/>
</dbReference>
<dbReference type="EMBL" id="AP027266">
    <property type="protein sequence ID" value="BDW87157.1"/>
    <property type="molecule type" value="Genomic_DNA"/>
</dbReference>
<dbReference type="InterPro" id="IPR006439">
    <property type="entry name" value="HAD-SF_hydro_IA"/>
</dbReference>
<gene>
    <name evidence="1" type="ORF">MACH21_33340</name>
</gene>
<dbReference type="InterPro" id="IPR036412">
    <property type="entry name" value="HAD-like_sf"/>
</dbReference>
<dbReference type="PANTHER" id="PTHR43611:SF3">
    <property type="entry name" value="FLAVIN MONONUCLEOTIDE HYDROLASE 1, CHLOROPLATIC"/>
    <property type="match status" value="1"/>
</dbReference>
<dbReference type="InterPro" id="IPR023214">
    <property type="entry name" value="HAD_sf"/>
</dbReference>
<dbReference type="RefSeq" id="WP_338273238.1">
    <property type="nucleotide sequence ID" value="NZ_AP027266.1"/>
</dbReference>
<dbReference type="Pfam" id="PF00702">
    <property type="entry name" value="Hydrolase"/>
    <property type="match status" value="1"/>
</dbReference>
<accession>A0AA48HB38</accession>
<dbReference type="Gene3D" id="1.10.150.240">
    <property type="entry name" value="Putative phosphatase, domain 2"/>
    <property type="match status" value="1"/>
</dbReference>
<dbReference type="InterPro" id="IPR023198">
    <property type="entry name" value="PGP-like_dom2"/>
</dbReference>
<reference evidence="1 2" key="1">
    <citation type="submission" date="2023-01" db="EMBL/GenBank/DDBJ databases">
        <title>Complete genome sequence of Roseicyclus marinus strain Dej080120_10.</title>
        <authorList>
            <person name="Ueki S."/>
            <person name="Maruyama F."/>
        </authorList>
    </citation>
    <scope>NUCLEOTIDE SEQUENCE [LARGE SCALE GENOMIC DNA]</scope>
    <source>
        <strain evidence="1 2">Dej080120_10</strain>
    </source>
</reference>